<dbReference type="GO" id="GO:0008270">
    <property type="term" value="F:zinc ion binding"/>
    <property type="evidence" value="ECO:0007669"/>
    <property type="project" value="UniProtKB-KW"/>
</dbReference>
<evidence type="ECO:0000256" key="9">
    <source>
        <dbReference type="ARBA" id="ARBA00022786"/>
    </source>
</evidence>
<evidence type="ECO:0000256" key="2">
    <source>
        <dbReference type="ARBA" id="ARBA00004167"/>
    </source>
</evidence>
<accession>A0A8B8K2Q2</accession>
<dbReference type="InterPro" id="IPR001841">
    <property type="entry name" value="Znf_RING"/>
</dbReference>
<evidence type="ECO:0000256" key="10">
    <source>
        <dbReference type="ARBA" id="ARBA00022833"/>
    </source>
</evidence>
<dbReference type="FunFam" id="3.30.40.10:FF:000982">
    <property type="entry name" value="RING-H2 finger protein ATL2K"/>
    <property type="match status" value="1"/>
</dbReference>
<keyword evidence="7" id="KW-0479">Metal-binding</keyword>
<dbReference type="GO" id="GO:0016020">
    <property type="term" value="C:membrane"/>
    <property type="evidence" value="ECO:0007669"/>
    <property type="project" value="UniProtKB-SubCell"/>
</dbReference>
<dbReference type="SMART" id="SM00184">
    <property type="entry name" value="RING"/>
    <property type="match status" value="1"/>
</dbReference>
<proteinExistence type="inferred from homology"/>
<evidence type="ECO:0000256" key="8">
    <source>
        <dbReference type="ARBA" id="ARBA00022771"/>
    </source>
</evidence>
<evidence type="ECO:0000256" key="3">
    <source>
        <dbReference type="ARBA" id="ARBA00004906"/>
    </source>
</evidence>
<dbReference type="PANTHER" id="PTHR45768">
    <property type="entry name" value="E3 UBIQUITIN-PROTEIN LIGASE RNF13-LIKE"/>
    <property type="match status" value="1"/>
</dbReference>
<dbReference type="GeneID" id="113851399"/>
<name>A0A8B8K2Q2_ABRPR</name>
<evidence type="ECO:0000313" key="18">
    <source>
        <dbReference type="RefSeq" id="XP_027337669.1"/>
    </source>
</evidence>
<reference evidence="18" key="2">
    <citation type="submission" date="2025-08" db="UniProtKB">
        <authorList>
            <consortium name="RefSeq"/>
        </authorList>
    </citation>
    <scope>IDENTIFICATION</scope>
    <source>
        <tissue evidence="18">Young leaves</tissue>
    </source>
</reference>
<evidence type="ECO:0000256" key="12">
    <source>
        <dbReference type="ARBA" id="ARBA00023136"/>
    </source>
</evidence>
<dbReference type="Gene3D" id="3.30.40.10">
    <property type="entry name" value="Zinc/RING finger domain, C3HC4 (zinc finger)"/>
    <property type="match status" value="1"/>
</dbReference>
<dbReference type="OrthoDB" id="8062037at2759"/>
<evidence type="ECO:0000256" key="5">
    <source>
        <dbReference type="ARBA" id="ARBA00022679"/>
    </source>
</evidence>
<evidence type="ECO:0000256" key="11">
    <source>
        <dbReference type="ARBA" id="ARBA00022989"/>
    </source>
</evidence>
<evidence type="ECO:0000256" key="1">
    <source>
        <dbReference type="ARBA" id="ARBA00000900"/>
    </source>
</evidence>
<evidence type="ECO:0000256" key="7">
    <source>
        <dbReference type="ARBA" id="ARBA00022723"/>
    </source>
</evidence>
<comment type="subcellular location">
    <subcellularLocation>
        <location evidence="2">Membrane</location>
        <topology evidence="2">Single-pass membrane protein</topology>
    </subcellularLocation>
</comment>
<keyword evidence="12 15" id="KW-0472">Membrane</keyword>
<evidence type="ECO:0000256" key="13">
    <source>
        <dbReference type="ARBA" id="ARBA00024209"/>
    </source>
</evidence>
<dbReference type="AlphaFoldDB" id="A0A8B8K2Q2"/>
<evidence type="ECO:0000259" key="16">
    <source>
        <dbReference type="PROSITE" id="PS50089"/>
    </source>
</evidence>
<dbReference type="InterPro" id="IPR013083">
    <property type="entry name" value="Znf_RING/FYVE/PHD"/>
</dbReference>
<sequence>MEIVISLIMLLVGIAVLVVIHVCIVGRAFRRDNNNHGHGESTQGQSSGTMKTMFGENIGDLKNLPCFDYEEPEKGCSQVDCAVCLEKFKVGDVCRLLPNCSHSFHVQCIDLWILKTPFCPICRTWVHSRVMVPSVLREESAVSDRVELQMA</sequence>
<dbReference type="Proteomes" id="UP000694853">
    <property type="component" value="Unplaced"/>
</dbReference>
<dbReference type="RefSeq" id="XP_027337669.1">
    <property type="nucleotide sequence ID" value="XM_027481868.1"/>
</dbReference>
<evidence type="ECO:0000256" key="15">
    <source>
        <dbReference type="SAM" id="Phobius"/>
    </source>
</evidence>
<dbReference type="PANTHER" id="PTHR45768:SF13">
    <property type="entry name" value="TRANSCRIPTION FACTOR C2H2 FAMILY-RELATED"/>
    <property type="match status" value="1"/>
</dbReference>
<feature type="domain" description="RING-type" evidence="16">
    <location>
        <begin position="81"/>
        <end position="123"/>
    </location>
</feature>
<keyword evidence="9" id="KW-0833">Ubl conjugation pathway</keyword>
<dbReference type="EC" id="2.3.2.27" evidence="4"/>
<evidence type="ECO:0000256" key="4">
    <source>
        <dbReference type="ARBA" id="ARBA00012483"/>
    </source>
</evidence>
<dbReference type="PROSITE" id="PS50089">
    <property type="entry name" value="ZF_RING_2"/>
    <property type="match status" value="1"/>
</dbReference>
<evidence type="ECO:0000313" key="17">
    <source>
        <dbReference type="Proteomes" id="UP000694853"/>
    </source>
</evidence>
<reference evidence="17" key="1">
    <citation type="journal article" date="2019" name="Toxins">
        <title>Detection of Abrin-Like and Prepropulchellin-Like Toxin Genes and Transcripts Using Whole Genome Sequencing and Full-Length Transcript Sequencing of Abrus precatorius.</title>
        <authorList>
            <person name="Hovde B.T."/>
            <person name="Daligault H.E."/>
            <person name="Hanschen E.R."/>
            <person name="Kunde Y.A."/>
            <person name="Johnson M.B."/>
            <person name="Starkenburg S.R."/>
            <person name="Johnson S.L."/>
        </authorList>
    </citation>
    <scope>NUCLEOTIDE SEQUENCE [LARGE SCALE GENOMIC DNA]</scope>
</reference>
<keyword evidence="8 14" id="KW-0863">Zinc-finger</keyword>
<protein>
    <recommendedName>
        <fullName evidence="4">RING-type E3 ubiquitin transferase</fullName>
        <ecNumber evidence="4">2.3.2.27</ecNumber>
    </recommendedName>
</protein>
<dbReference type="GO" id="GO:0061630">
    <property type="term" value="F:ubiquitin protein ligase activity"/>
    <property type="evidence" value="ECO:0007669"/>
    <property type="project" value="UniProtKB-EC"/>
</dbReference>
<dbReference type="KEGG" id="aprc:113851399"/>
<keyword evidence="10" id="KW-0862">Zinc</keyword>
<comment type="pathway">
    <text evidence="3">Protein modification; protein ubiquitination.</text>
</comment>
<dbReference type="Pfam" id="PF13639">
    <property type="entry name" value="zf-RING_2"/>
    <property type="match status" value="1"/>
</dbReference>
<dbReference type="SUPFAM" id="SSF57850">
    <property type="entry name" value="RING/U-box"/>
    <property type="match status" value="1"/>
</dbReference>
<comment type="similarity">
    <text evidence="13">Belongs to the RING-type zinc finger family. ATL subfamily.</text>
</comment>
<evidence type="ECO:0000256" key="6">
    <source>
        <dbReference type="ARBA" id="ARBA00022692"/>
    </source>
</evidence>
<keyword evidence="11 15" id="KW-1133">Transmembrane helix</keyword>
<keyword evidence="17" id="KW-1185">Reference proteome</keyword>
<gene>
    <name evidence="18" type="primary">LOC113851399</name>
</gene>
<organism evidence="17 18">
    <name type="scientific">Abrus precatorius</name>
    <name type="common">Indian licorice</name>
    <name type="synonym">Glycine abrus</name>
    <dbReference type="NCBI Taxonomy" id="3816"/>
    <lineage>
        <taxon>Eukaryota</taxon>
        <taxon>Viridiplantae</taxon>
        <taxon>Streptophyta</taxon>
        <taxon>Embryophyta</taxon>
        <taxon>Tracheophyta</taxon>
        <taxon>Spermatophyta</taxon>
        <taxon>Magnoliopsida</taxon>
        <taxon>eudicotyledons</taxon>
        <taxon>Gunneridae</taxon>
        <taxon>Pentapetalae</taxon>
        <taxon>rosids</taxon>
        <taxon>fabids</taxon>
        <taxon>Fabales</taxon>
        <taxon>Fabaceae</taxon>
        <taxon>Papilionoideae</taxon>
        <taxon>50 kb inversion clade</taxon>
        <taxon>NPAAA clade</taxon>
        <taxon>indigoferoid/millettioid clade</taxon>
        <taxon>Abreae</taxon>
        <taxon>Abrus</taxon>
    </lineage>
</organism>
<comment type="catalytic activity">
    <reaction evidence="1">
        <text>S-ubiquitinyl-[E2 ubiquitin-conjugating enzyme]-L-cysteine + [acceptor protein]-L-lysine = [E2 ubiquitin-conjugating enzyme]-L-cysteine + N(6)-ubiquitinyl-[acceptor protein]-L-lysine.</text>
        <dbReference type="EC" id="2.3.2.27"/>
    </reaction>
</comment>
<keyword evidence="5" id="KW-0808">Transferase</keyword>
<feature type="transmembrane region" description="Helical" evidence="15">
    <location>
        <begin position="6"/>
        <end position="29"/>
    </location>
</feature>
<keyword evidence="6 15" id="KW-0812">Transmembrane</keyword>
<evidence type="ECO:0000256" key="14">
    <source>
        <dbReference type="PROSITE-ProRule" id="PRU00175"/>
    </source>
</evidence>